<evidence type="ECO:0000256" key="4">
    <source>
        <dbReference type="ARBA" id="ARBA00023157"/>
    </source>
</evidence>
<dbReference type="PROSITE" id="PS50923">
    <property type="entry name" value="SUSHI"/>
    <property type="match status" value="7"/>
</dbReference>
<dbReference type="InterPro" id="IPR000436">
    <property type="entry name" value="Sushi_SCR_CCP_dom"/>
</dbReference>
<reference evidence="9" key="1">
    <citation type="submission" date="2025-08" db="UniProtKB">
        <authorList>
            <consortium name="RefSeq"/>
        </authorList>
    </citation>
    <scope>IDENTIFICATION</scope>
    <source>
        <strain evidence="9">Wakin</strain>
        <tissue evidence="9">Muscle</tissue>
    </source>
</reference>
<feature type="domain" description="Sushi" evidence="7">
    <location>
        <begin position="81"/>
        <end position="141"/>
    </location>
</feature>
<feature type="disulfide bond" evidence="5">
    <location>
        <begin position="144"/>
        <end position="187"/>
    </location>
</feature>
<dbReference type="PANTHER" id="PTHR45785:SF2">
    <property type="entry name" value="COMPLEMENT FACTOR H-RELATED"/>
    <property type="match status" value="1"/>
</dbReference>
<name>A0A6P6M7B0_CARAU</name>
<feature type="chain" id="PRO_5027745602" evidence="6">
    <location>
        <begin position="23"/>
        <end position="611"/>
    </location>
</feature>
<organism evidence="8 9">
    <name type="scientific">Carassius auratus</name>
    <name type="common">Goldfish</name>
    <dbReference type="NCBI Taxonomy" id="7957"/>
    <lineage>
        <taxon>Eukaryota</taxon>
        <taxon>Metazoa</taxon>
        <taxon>Chordata</taxon>
        <taxon>Craniata</taxon>
        <taxon>Vertebrata</taxon>
        <taxon>Euteleostomi</taxon>
        <taxon>Actinopterygii</taxon>
        <taxon>Neopterygii</taxon>
        <taxon>Teleostei</taxon>
        <taxon>Ostariophysi</taxon>
        <taxon>Cypriniformes</taxon>
        <taxon>Cyprinidae</taxon>
        <taxon>Cyprininae</taxon>
        <taxon>Carassius</taxon>
    </lineage>
</organism>
<accession>A0A6P6M7B0</accession>
<keyword evidence="2 5" id="KW-0768">Sushi</keyword>
<proteinExistence type="predicted"/>
<feature type="signal peptide" evidence="6">
    <location>
        <begin position="1"/>
        <end position="22"/>
    </location>
</feature>
<comment type="subcellular location">
    <subcellularLocation>
        <location evidence="1">Virion</location>
    </subcellularLocation>
</comment>
<dbReference type="RefSeq" id="XP_026092117.1">
    <property type="nucleotide sequence ID" value="XM_026236332.1"/>
</dbReference>
<dbReference type="Proteomes" id="UP000515129">
    <property type="component" value="Chromosome 47"/>
</dbReference>
<dbReference type="PANTHER" id="PTHR45785">
    <property type="entry name" value="COMPLEMENT FACTOR H-RELATED"/>
    <property type="match status" value="1"/>
</dbReference>
<comment type="caution">
    <text evidence="5">Lacks conserved residue(s) required for the propagation of feature annotation.</text>
</comment>
<evidence type="ECO:0000256" key="2">
    <source>
        <dbReference type="ARBA" id="ARBA00022659"/>
    </source>
</evidence>
<feature type="domain" description="Sushi" evidence="7">
    <location>
        <begin position="561"/>
        <end position="611"/>
    </location>
</feature>
<feature type="domain" description="Sushi" evidence="7">
    <location>
        <begin position="442"/>
        <end position="500"/>
    </location>
</feature>
<keyword evidence="8" id="KW-1185">Reference proteome</keyword>
<evidence type="ECO:0000256" key="6">
    <source>
        <dbReference type="SAM" id="SignalP"/>
    </source>
</evidence>
<dbReference type="KEGG" id="caua:113065130"/>
<keyword evidence="4 5" id="KW-1015">Disulfide bond</keyword>
<dbReference type="SUPFAM" id="SSF57535">
    <property type="entry name" value="Complement control module/SCR domain"/>
    <property type="match status" value="8"/>
</dbReference>
<feature type="domain" description="Sushi" evidence="7">
    <location>
        <begin position="324"/>
        <end position="383"/>
    </location>
</feature>
<gene>
    <name evidence="9" type="primary">LOC113065130</name>
</gene>
<sequence length="611" mass="69215">MRVPVKLLGFGFLLFFLNCTRCQECLRENIIYENTEPAVKASYADGERVKLICRTGYIGFYRLKCEKGEWKKTIERPCAKKQCSHPGDTPNGSFELKGGTEFVFGVTVVYKCNKGYEMTSSFNHRSCRAQGWDNTVPVCEVVKCPAIRTDEGVTASGNTTEGSYGDVIRFECVSSDKMIDGSSEIHCEETGKWSDVVPKCKDITCTAPPIPNGYVLDLQRKYKKDAPLKYKCDKTFKPREGIPKCAKFGWTVKPECDEVNCVLKSTTYGVKMIIPHGKTIFRAGESVEITCSEKYWFFGPKETKRTFTCKADGKWDNEPVCAEITCETPYDQHVYSPYYYFSGDKKLGVKRSYRCESGYRPTEAEAEATCTRDGWTPNPLCAEIMCAAPNIPNTETDGGQREKYKIKSRIKYKCHPGFEPEEPVEITCDPEGQWRGIQQCTEMCATPTIPNAEIVGRQRSYYGIYSSIRYECRSGFEPEESVQITCDPEGQWRGIQQCVKISKLCRESFLENGFIHIDPSNKEEIFYSCDPGYKPFSGNWWGSVTCRKGSQFEEPRCIREEECGALPSVHHGKLTLRDPETADVECDPGFMSTNRSIKCTNGRWEKPVCKG</sequence>
<evidence type="ECO:0000313" key="9">
    <source>
        <dbReference type="RefSeq" id="XP_026092117.1"/>
    </source>
</evidence>
<dbReference type="SMART" id="SM00032">
    <property type="entry name" value="CCP"/>
    <property type="match status" value="10"/>
</dbReference>
<dbReference type="CDD" id="cd00033">
    <property type="entry name" value="CCP"/>
    <property type="match status" value="5"/>
</dbReference>
<feature type="disulfide bond" evidence="5">
    <location>
        <begin position="112"/>
        <end position="139"/>
    </location>
</feature>
<evidence type="ECO:0000313" key="8">
    <source>
        <dbReference type="Proteomes" id="UP000515129"/>
    </source>
</evidence>
<protein>
    <submittedName>
        <fullName evidence="9">Complement factor H-like</fullName>
    </submittedName>
</protein>
<dbReference type="Gene3D" id="2.10.70.10">
    <property type="entry name" value="Complement Module, domain 1"/>
    <property type="match status" value="9"/>
</dbReference>
<feature type="domain" description="Sushi" evidence="7">
    <location>
        <begin position="259"/>
        <end position="323"/>
    </location>
</feature>
<keyword evidence="3 6" id="KW-0732">Signal</keyword>
<evidence type="ECO:0000259" key="7">
    <source>
        <dbReference type="PROSITE" id="PS50923"/>
    </source>
</evidence>
<feature type="domain" description="Sushi" evidence="7">
    <location>
        <begin position="142"/>
        <end position="202"/>
    </location>
</feature>
<feature type="domain" description="Sushi" evidence="7">
    <location>
        <begin position="384"/>
        <end position="440"/>
    </location>
</feature>
<evidence type="ECO:0000256" key="1">
    <source>
        <dbReference type="ARBA" id="ARBA00004328"/>
    </source>
</evidence>
<dbReference type="InterPro" id="IPR051503">
    <property type="entry name" value="ComplSys_Reg/VirEntry_Med"/>
</dbReference>
<dbReference type="InterPro" id="IPR035976">
    <property type="entry name" value="Sushi/SCR/CCP_sf"/>
</dbReference>
<dbReference type="OrthoDB" id="10051774at2759"/>
<evidence type="ECO:0000256" key="3">
    <source>
        <dbReference type="ARBA" id="ARBA00022729"/>
    </source>
</evidence>
<dbReference type="GeneID" id="113065130"/>
<evidence type="ECO:0000256" key="5">
    <source>
        <dbReference type="PROSITE-ProRule" id="PRU00302"/>
    </source>
</evidence>
<dbReference type="AlphaFoldDB" id="A0A6P6M7B0"/>
<dbReference type="Pfam" id="PF00084">
    <property type="entry name" value="Sushi"/>
    <property type="match status" value="7"/>
</dbReference>